<accession>B2ZXT6</accession>
<dbReference type="KEGG" id="vg:6369970"/>
<organism evidence="1 2">
    <name type="scientific">Ralstonia phage phiRSL1</name>
    <dbReference type="NCBI Taxonomy" id="1980924"/>
    <lineage>
        <taxon>Viruses</taxon>
        <taxon>Duplodnaviria</taxon>
        <taxon>Heunggongvirae</taxon>
        <taxon>Uroviricota</taxon>
        <taxon>Caudoviricetes</taxon>
        <taxon>Mieseafarmvirus</taxon>
        <taxon>Mieseafarmvirus RSL1</taxon>
    </lineage>
</organism>
<protein>
    <submittedName>
        <fullName evidence="1">Uncharacterized protein</fullName>
    </submittedName>
</protein>
<reference evidence="1 2" key="1">
    <citation type="journal article" date="2010" name="Virology">
        <title>A jumbo phage infecting the phytopathogen Ralstonia solanacearum defines a new lineage of the Myoviridae family.</title>
        <authorList>
            <person name="Yamada T."/>
            <person name="Satoh S."/>
            <person name="Ishikawa H."/>
            <person name="Fujiwara A."/>
            <person name="Kawasaki T."/>
            <person name="Fujie M."/>
            <person name="Ogata H."/>
        </authorList>
    </citation>
    <scope>NUCLEOTIDE SEQUENCE [LARGE SCALE GENOMIC DNA]</scope>
</reference>
<dbReference type="EMBL" id="AB366653">
    <property type="protein sequence ID" value="BAG41512.1"/>
    <property type="molecule type" value="Genomic_DNA"/>
</dbReference>
<evidence type="ECO:0000313" key="2">
    <source>
        <dbReference type="Proteomes" id="UP000001034"/>
    </source>
</evidence>
<evidence type="ECO:0000313" key="1">
    <source>
        <dbReference type="EMBL" id="BAG41512.1"/>
    </source>
</evidence>
<proteinExistence type="predicted"/>
<name>B2ZXT6_9CAUD</name>
<dbReference type="GeneID" id="6369970"/>
<dbReference type="Proteomes" id="UP000001034">
    <property type="component" value="Segment"/>
</dbReference>
<keyword evidence="2" id="KW-1185">Reference proteome</keyword>
<dbReference type="RefSeq" id="YP_001949942.1">
    <property type="nucleotide sequence ID" value="NC_010811.2"/>
</dbReference>
<sequence length="86" mass="9607">MSSPKHPQQPVVLSNGVARFKENAIICHLFESGKLDLNELARMEFSAEDRMQIAQLLGYSLVGYSDLSYATDESVEAAYKQAKKLK</sequence>